<reference evidence="1" key="1">
    <citation type="submission" date="2023-12" db="EMBL/GenBank/DDBJ databases">
        <title>Fervidustalea candida gen. nov., sp. nov., a novel member of the family Paenibacillaceae isolated from a geothermal area.</title>
        <authorList>
            <person name="Li W.-J."/>
            <person name="Jiao J.-Y."/>
            <person name="Chen Y."/>
        </authorList>
    </citation>
    <scope>NUCLEOTIDE SEQUENCE</scope>
    <source>
        <strain evidence="1">SYSU GA230002</strain>
    </source>
</reference>
<dbReference type="RefSeq" id="WP_371753123.1">
    <property type="nucleotide sequence ID" value="NZ_JAYJLD010000005.1"/>
</dbReference>
<sequence length="97" mass="11318">MDKIHLKESDPNSDEYKKWSNAKFESKIKKDKSNEKKWHDIINKTKTVNILSYSYNLITGVQRYWQRMPGVNTQDAACGPTSGAMIVDYLTNQQTRF</sequence>
<dbReference type="EMBL" id="JAYJLD010000005">
    <property type="protein sequence ID" value="MEB3101007.1"/>
    <property type="molecule type" value="Genomic_DNA"/>
</dbReference>
<keyword evidence="2" id="KW-1185">Reference proteome</keyword>
<evidence type="ECO:0000313" key="1">
    <source>
        <dbReference type="EMBL" id="MEB3101007.1"/>
    </source>
</evidence>
<name>A0ABU5ZET3_9BACL</name>
<evidence type="ECO:0000313" key="2">
    <source>
        <dbReference type="Proteomes" id="UP001310386"/>
    </source>
</evidence>
<dbReference type="Proteomes" id="UP001310386">
    <property type="component" value="Unassembled WGS sequence"/>
</dbReference>
<comment type="caution">
    <text evidence="1">The sequence shown here is derived from an EMBL/GenBank/DDBJ whole genome shotgun (WGS) entry which is preliminary data.</text>
</comment>
<gene>
    <name evidence="1" type="ORF">VF724_04955</name>
</gene>
<evidence type="ECO:0008006" key="3">
    <source>
        <dbReference type="Google" id="ProtNLM"/>
    </source>
</evidence>
<proteinExistence type="predicted"/>
<protein>
    <recommendedName>
        <fullName evidence="3">Peptidase C39-like domain-containing protein</fullName>
    </recommendedName>
</protein>
<accession>A0ABU5ZET3</accession>
<organism evidence="1 2">
    <name type="scientific">Ferviditalea candida</name>
    <dbReference type="NCBI Taxonomy" id="3108399"/>
    <lineage>
        <taxon>Bacteria</taxon>
        <taxon>Bacillati</taxon>
        <taxon>Bacillota</taxon>
        <taxon>Bacilli</taxon>
        <taxon>Bacillales</taxon>
        <taxon>Paenibacillaceae</taxon>
        <taxon>Ferviditalea</taxon>
    </lineage>
</organism>